<dbReference type="EMBL" id="CAUYUJ010000610">
    <property type="protein sequence ID" value="CAK0791564.1"/>
    <property type="molecule type" value="Genomic_DNA"/>
</dbReference>
<feature type="compositionally biased region" description="Low complexity" evidence="1">
    <location>
        <begin position="1"/>
        <end position="18"/>
    </location>
</feature>
<feature type="non-terminal residue" evidence="2">
    <location>
        <position position="1"/>
    </location>
</feature>
<evidence type="ECO:0000313" key="2">
    <source>
        <dbReference type="EMBL" id="CAK0791564.1"/>
    </source>
</evidence>
<sequence>DPGAADAAAGGAPTSPAGAEEHDAGAAGAAASPIVNVEEEEAAVPASPSYTPHQGGATGDGADGLGAGEEDADLEPQSALFEPTDDEDMAEEPTFTASDVP</sequence>
<gene>
    <name evidence="2" type="ORF">PCOR1329_LOCUS2422</name>
</gene>
<proteinExistence type="predicted"/>
<organism evidence="2 3">
    <name type="scientific">Prorocentrum cordatum</name>
    <dbReference type="NCBI Taxonomy" id="2364126"/>
    <lineage>
        <taxon>Eukaryota</taxon>
        <taxon>Sar</taxon>
        <taxon>Alveolata</taxon>
        <taxon>Dinophyceae</taxon>
        <taxon>Prorocentrales</taxon>
        <taxon>Prorocentraceae</taxon>
        <taxon>Prorocentrum</taxon>
    </lineage>
</organism>
<feature type="compositionally biased region" description="Gly residues" evidence="1">
    <location>
        <begin position="56"/>
        <end position="67"/>
    </location>
</feature>
<evidence type="ECO:0000313" key="3">
    <source>
        <dbReference type="Proteomes" id="UP001189429"/>
    </source>
</evidence>
<accession>A0ABN9PF79</accession>
<reference evidence="2" key="1">
    <citation type="submission" date="2023-10" db="EMBL/GenBank/DDBJ databases">
        <authorList>
            <person name="Chen Y."/>
            <person name="Shah S."/>
            <person name="Dougan E. K."/>
            <person name="Thang M."/>
            <person name="Chan C."/>
        </authorList>
    </citation>
    <scope>NUCLEOTIDE SEQUENCE [LARGE SCALE GENOMIC DNA]</scope>
</reference>
<comment type="caution">
    <text evidence="2">The sequence shown here is derived from an EMBL/GenBank/DDBJ whole genome shotgun (WGS) entry which is preliminary data.</text>
</comment>
<evidence type="ECO:0008006" key="4">
    <source>
        <dbReference type="Google" id="ProtNLM"/>
    </source>
</evidence>
<keyword evidence="3" id="KW-1185">Reference proteome</keyword>
<protein>
    <recommendedName>
        <fullName evidence="4">Topoisomerase II</fullName>
    </recommendedName>
</protein>
<evidence type="ECO:0000256" key="1">
    <source>
        <dbReference type="SAM" id="MobiDB-lite"/>
    </source>
</evidence>
<name>A0ABN9PF79_9DINO</name>
<dbReference type="Proteomes" id="UP001189429">
    <property type="component" value="Unassembled WGS sequence"/>
</dbReference>
<feature type="region of interest" description="Disordered" evidence="1">
    <location>
        <begin position="1"/>
        <end position="101"/>
    </location>
</feature>